<dbReference type="GO" id="GO:0042597">
    <property type="term" value="C:periplasmic space"/>
    <property type="evidence" value="ECO:0007669"/>
    <property type="project" value="UniProtKB-SubCell"/>
</dbReference>
<evidence type="ECO:0000256" key="1">
    <source>
        <dbReference type="ARBA" id="ARBA00004418"/>
    </source>
</evidence>
<dbReference type="PANTHER" id="PTHR30222:SF12">
    <property type="entry name" value="NORSPERMIDINE SENSOR"/>
    <property type="match status" value="1"/>
</dbReference>
<dbReference type="Proteomes" id="UP000186143">
    <property type="component" value="Unassembled WGS sequence"/>
</dbReference>
<evidence type="ECO:0000256" key="3">
    <source>
        <dbReference type="ARBA" id="ARBA00022729"/>
    </source>
</evidence>
<evidence type="ECO:0000313" key="7">
    <source>
        <dbReference type="EMBL" id="OQP85922.1"/>
    </source>
</evidence>
<sequence>MRPLLLAASLTVGLAAPGQAQAETLNLLIWESYIDQSLLDSWSARTGISVKQSYYDSGDMRDEMLADPESKADLVVIGEGGGAIFGKRGLLEPLSVETIPALESYEPSWRQRCGGYGVPYLWGTMGILYRSDQVTSAPTSWEDLLLPSSGMRKHIAMYNDHSEAFVPALVYLGQSINTNDKPVLKAAFELMKRQAPFVLTYDYVISSVQDPKLGDRIYMALGYSGDQKTLNDKTGQKNFWRYAVPKEGTLSWLDCIAVMAHSPRKALALDLVEFLSQPRQAAQNAVALRMPVVSQAALAFVPPAQRGDPEIYPPDEALARIQFQTELSAQSIQLRRRIITAVASFQ</sequence>
<evidence type="ECO:0000256" key="2">
    <source>
        <dbReference type="ARBA" id="ARBA00022448"/>
    </source>
</evidence>
<dbReference type="EMBL" id="MKIO01000033">
    <property type="protein sequence ID" value="OLP54498.1"/>
    <property type="molecule type" value="Genomic_DNA"/>
</dbReference>
<feature type="chain" id="PRO_5012141426" evidence="5">
    <location>
        <begin position="23"/>
        <end position="346"/>
    </location>
</feature>
<dbReference type="PANTHER" id="PTHR30222">
    <property type="entry name" value="SPERMIDINE/PUTRESCINE-BINDING PERIPLASMIC PROTEIN"/>
    <property type="match status" value="1"/>
</dbReference>
<dbReference type="AlphaFoldDB" id="A0A1Q9AH10"/>
<dbReference type="CDD" id="cd13590">
    <property type="entry name" value="PBP2_PotD_PotF_like"/>
    <property type="match status" value="1"/>
</dbReference>
<dbReference type="SUPFAM" id="SSF53850">
    <property type="entry name" value="Periplasmic binding protein-like II"/>
    <property type="match status" value="1"/>
</dbReference>
<comment type="subcellular location">
    <subcellularLocation>
        <location evidence="1">Periplasm</location>
    </subcellularLocation>
</comment>
<dbReference type="Proteomes" id="UP000192652">
    <property type="component" value="Unassembled WGS sequence"/>
</dbReference>
<dbReference type="Pfam" id="PF13416">
    <property type="entry name" value="SBP_bac_8"/>
    <property type="match status" value="1"/>
</dbReference>
<protein>
    <submittedName>
        <fullName evidence="6">Spermidine/putrescine ABC transporter substrate-binding protein</fullName>
    </submittedName>
</protein>
<proteinExistence type="predicted"/>
<evidence type="ECO:0000313" key="8">
    <source>
        <dbReference type="Proteomes" id="UP000186143"/>
    </source>
</evidence>
<keyword evidence="9" id="KW-1185">Reference proteome</keyword>
<evidence type="ECO:0000256" key="5">
    <source>
        <dbReference type="SAM" id="SignalP"/>
    </source>
</evidence>
<dbReference type="STRING" id="1672749.BJF92_03575"/>
<reference evidence="7 9" key="3">
    <citation type="journal article" date="2017" name="Antonie Van Leeuwenhoek">
        <title>Rhizobium rhizosphaerae sp. nov., a novel species isolated from rice rhizosphere.</title>
        <authorList>
            <person name="Zhao J.J."/>
            <person name="Zhang J."/>
            <person name="Zhang R.J."/>
            <person name="Zhang C.W."/>
            <person name="Yin H.Q."/>
            <person name="Zhang X.X."/>
        </authorList>
    </citation>
    <scope>NUCLEOTIDE SEQUENCE [LARGE SCALE GENOMIC DNA]</scope>
    <source>
        <strain evidence="7 9">RD15</strain>
    </source>
</reference>
<dbReference type="OrthoDB" id="9769319at2"/>
<dbReference type="InterPro" id="IPR001188">
    <property type="entry name" value="Sperm_putr-bd"/>
</dbReference>
<gene>
    <name evidence="6" type="ORF">BJF92_03575</name>
    <name evidence="7" type="ORF">BTR14_12550</name>
</gene>
<evidence type="ECO:0000256" key="4">
    <source>
        <dbReference type="ARBA" id="ARBA00022764"/>
    </source>
</evidence>
<evidence type="ECO:0000313" key="9">
    <source>
        <dbReference type="Proteomes" id="UP000192652"/>
    </source>
</evidence>
<dbReference type="Gene3D" id="3.40.190.10">
    <property type="entry name" value="Periplasmic binding protein-like II"/>
    <property type="match status" value="2"/>
</dbReference>
<keyword evidence="2" id="KW-0813">Transport</keyword>
<accession>A0A1Q9AH10</accession>
<evidence type="ECO:0000313" key="6">
    <source>
        <dbReference type="EMBL" id="OLP54498.1"/>
    </source>
</evidence>
<reference evidence="7" key="2">
    <citation type="submission" date="2016-12" db="EMBL/GenBank/DDBJ databases">
        <authorList>
            <person name="Zhang X."/>
            <person name="Zhao J."/>
        </authorList>
    </citation>
    <scope>NUCLEOTIDE SEQUENCE</scope>
    <source>
        <strain evidence="7">RD15</strain>
    </source>
</reference>
<keyword evidence="3 5" id="KW-0732">Signal</keyword>
<dbReference type="PRINTS" id="PR00909">
    <property type="entry name" value="SPERMDNBNDNG"/>
</dbReference>
<dbReference type="GO" id="GO:0019808">
    <property type="term" value="F:polyamine binding"/>
    <property type="evidence" value="ECO:0007669"/>
    <property type="project" value="InterPro"/>
</dbReference>
<dbReference type="InterPro" id="IPR006059">
    <property type="entry name" value="SBP"/>
</dbReference>
<comment type="caution">
    <text evidence="6">The sequence shown here is derived from an EMBL/GenBank/DDBJ whole genome shotgun (WGS) entry which is preliminary data.</text>
</comment>
<dbReference type="GO" id="GO:0015846">
    <property type="term" value="P:polyamine transport"/>
    <property type="evidence" value="ECO:0007669"/>
    <property type="project" value="InterPro"/>
</dbReference>
<feature type="signal peptide" evidence="5">
    <location>
        <begin position="1"/>
        <end position="22"/>
    </location>
</feature>
<organism evidence="6 8">
    <name type="scientific">Xaviernesmea rhizosphaerae</name>
    <dbReference type="NCBI Taxonomy" id="1672749"/>
    <lineage>
        <taxon>Bacteria</taxon>
        <taxon>Pseudomonadati</taxon>
        <taxon>Pseudomonadota</taxon>
        <taxon>Alphaproteobacteria</taxon>
        <taxon>Hyphomicrobiales</taxon>
        <taxon>Rhizobiaceae</taxon>
        <taxon>Rhizobium/Agrobacterium group</taxon>
        <taxon>Xaviernesmea</taxon>
    </lineage>
</organism>
<dbReference type="EMBL" id="MSPX01000010">
    <property type="protein sequence ID" value="OQP85922.1"/>
    <property type="molecule type" value="Genomic_DNA"/>
</dbReference>
<reference evidence="6 8" key="1">
    <citation type="submission" date="2016-09" db="EMBL/GenBank/DDBJ databases">
        <title>Rhizobium sp. nov., a novel species isolated from the rice rhizosphere.</title>
        <authorList>
            <person name="Zhao J."/>
            <person name="Zhang X."/>
        </authorList>
    </citation>
    <scope>NUCLEOTIDE SEQUENCE [LARGE SCALE GENOMIC DNA]</scope>
    <source>
        <strain evidence="6 8">MH17</strain>
    </source>
</reference>
<keyword evidence="4" id="KW-0574">Periplasm</keyword>
<dbReference type="RefSeq" id="WP_075635685.1">
    <property type="nucleotide sequence ID" value="NZ_MKIO01000033.1"/>
</dbReference>
<name>A0A1Q9AH10_9HYPH</name>